<dbReference type="PROSITE" id="PS00139">
    <property type="entry name" value="THIOL_PROTEASE_CYS"/>
    <property type="match status" value="1"/>
</dbReference>
<dbReference type="InterPro" id="IPR000169">
    <property type="entry name" value="Pept_cys_AS"/>
</dbReference>
<proteinExistence type="inferred from homology"/>
<dbReference type="GO" id="GO:0004198">
    <property type="term" value="F:calcium-dependent cysteine-type endopeptidase activity"/>
    <property type="evidence" value="ECO:0007669"/>
    <property type="project" value="InterPro"/>
</dbReference>
<gene>
    <name evidence="8" type="ORF">MNOR_LOCUS8819</name>
</gene>
<keyword evidence="3" id="KW-0378">Hydrolase</keyword>
<evidence type="ECO:0000256" key="4">
    <source>
        <dbReference type="ARBA" id="ARBA00022807"/>
    </source>
</evidence>
<dbReference type="SUPFAM" id="SSF54001">
    <property type="entry name" value="Cysteine proteinases"/>
    <property type="match status" value="1"/>
</dbReference>
<evidence type="ECO:0000256" key="5">
    <source>
        <dbReference type="PIRSR" id="PIRSR622684-1"/>
    </source>
</evidence>
<evidence type="ECO:0000259" key="7">
    <source>
        <dbReference type="PROSITE" id="PS50203"/>
    </source>
</evidence>
<evidence type="ECO:0000256" key="6">
    <source>
        <dbReference type="PROSITE-ProRule" id="PRU00239"/>
    </source>
</evidence>
<dbReference type="GO" id="GO:0005737">
    <property type="term" value="C:cytoplasm"/>
    <property type="evidence" value="ECO:0007669"/>
    <property type="project" value="TreeGrafter"/>
</dbReference>
<keyword evidence="4" id="KW-0788">Thiol protease</keyword>
<dbReference type="Pfam" id="PF00648">
    <property type="entry name" value="Peptidase_C2"/>
    <property type="match status" value="1"/>
</dbReference>
<reference evidence="8 9" key="1">
    <citation type="submission" date="2024-05" db="EMBL/GenBank/DDBJ databases">
        <authorList>
            <person name="Wallberg A."/>
        </authorList>
    </citation>
    <scope>NUCLEOTIDE SEQUENCE [LARGE SCALE GENOMIC DNA]</scope>
</reference>
<dbReference type="AlphaFoldDB" id="A0AAV2Q843"/>
<comment type="similarity">
    <text evidence="1">Belongs to the peptidase C2 family.</text>
</comment>
<keyword evidence="9" id="KW-1185">Reference proteome</keyword>
<dbReference type="PANTHER" id="PTHR10183:SF433">
    <property type="entry name" value="CALPAIN-A-RELATED"/>
    <property type="match status" value="1"/>
</dbReference>
<evidence type="ECO:0000256" key="2">
    <source>
        <dbReference type="ARBA" id="ARBA00022670"/>
    </source>
</evidence>
<evidence type="ECO:0000313" key="8">
    <source>
        <dbReference type="EMBL" id="CAL4072386.1"/>
    </source>
</evidence>
<dbReference type="InterPro" id="IPR001300">
    <property type="entry name" value="Peptidase_C2_calpain_cat"/>
</dbReference>
<dbReference type="SMART" id="SM00230">
    <property type="entry name" value="CysPc"/>
    <property type="match status" value="1"/>
</dbReference>
<feature type="active site" evidence="5">
    <location>
        <position position="28"/>
    </location>
</feature>
<dbReference type="PROSITE" id="PS50203">
    <property type="entry name" value="CALPAIN_CAT"/>
    <property type="match status" value="1"/>
</dbReference>
<sequence>ELVNQGEKPKFLVNGDRFSVVQGELGDCWFLSAMSAMTLNTGLLKRVIPENFSFDKDYAGIFYFRIWQGGQWVNVVVDDRLPVIDGRLAFSSSRDTTEFWSALLEKAYAKLHGSYSAITRGKSFEATEDLTGGVTERFFLDKDVPKDFFTYLLKSRQRGSLITCAFP</sequence>
<keyword evidence="2" id="KW-0645">Protease</keyword>
<dbReference type="Proteomes" id="UP001497623">
    <property type="component" value="Unassembled WGS sequence"/>
</dbReference>
<dbReference type="InterPro" id="IPR038765">
    <property type="entry name" value="Papain-like_cys_pep_sf"/>
</dbReference>
<dbReference type="PANTHER" id="PTHR10183">
    <property type="entry name" value="CALPAIN"/>
    <property type="match status" value="1"/>
</dbReference>
<dbReference type="InterPro" id="IPR022684">
    <property type="entry name" value="Calpain_cysteine_protease"/>
</dbReference>
<comment type="caution">
    <text evidence="8">The sequence shown here is derived from an EMBL/GenBank/DDBJ whole genome shotgun (WGS) entry which is preliminary data.</text>
</comment>
<dbReference type="GO" id="GO:0006508">
    <property type="term" value="P:proteolysis"/>
    <property type="evidence" value="ECO:0007669"/>
    <property type="project" value="UniProtKB-KW"/>
</dbReference>
<protein>
    <recommendedName>
        <fullName evidence="7">Calpain catalytic domain-containing protein</fullName>
    </recommendedName>
</protein>
<comment type="caution">
    <text evidence="6">Lacks conserved residue(s) required for the propagation of feature annotation.</text>
</comment>
<name>A0AAV2Q843_MEGNR</name>
<evidence type="ECO:0000256" key="3">
    <source>
        <dbReference type="ARBA" id="ARBA00022801"/>
    </source>
</evidence>
<feature type="non-terminal residue" evidence="8">
    <location>
        <position position="1"/>
    </location>
</feature>
<evidence type="ECO:0000313" key="9">
    <source>
        <dbReference type="Proteomes" id="UP001497623"/>
    </source>
</evidence>
<dbReference type="PRINTS" id="PR00704">
    <property type="entry name" value="CALPAIN"/>
</dbReference>
<accession>A0AAV2Q843</accession>
<feature type="non-terminal residue" evidence="8">
    <location>
        <position position="167"/>
    </location>
</feature>
<dbReference type="EMBL" id="CAXKWB010004164">
    <property type="protein sequence ID" value="CAL4072386.1"/>
    <property type="molecule type" value="Genomic_DNA"/>
</dbReference>
<organism evidence="8 9">
    <name type="scientific">Meganyctiphanes norvegica</name>
    <name type="common">Northern krill</name>
    <name type="synonym">Thysanopoda norvegica</name>
    <dbReference type="NCBI Taxonomy" id="48144"/>
    <lineage>
        <taxon>Eukaryota</taxon>
        <taxon>Metazoa</taxon>
        <taxon>Ecdysozoa</taxon>
        <taxon>Arthropoda</taxon>
        <taxon>Crustacea</taxon>
        <taxon>Multicrustacea</taxon>
        <taxon>Malacostraca</taxon>
        <taxon>Eumalacostraca</taxon>
        <taxon>Eucarida</taxon>
        <taxon>Euphausiacea</taxon>
        <taxon>Euphausiidae</taxon>
        <taxon>Meganyctiphanes</taxon>
    </lineage>
</organism>
<dbReference type="CDD" id="cd00044">
    <property type="entry name" value="CysPc"/>
    <property type="match status" value="1"/>
</dbReference>
<feature type="domain" description="Calpain catalytic" evidence="7">
    <location>
        <begin position="1"/>
        <end position="167"/>
    </location>
</feature>
<evidence type="ECO:0000256" key="1">
    <source>
        <dbReference type="ARBA" id="ARBA00007623"/>
    </source>
</evidence>